<keyword evidence="1" id="KW-0732">Signal</keyword>
<feature type="signal peptide" evidence="1">
    <location>
        <begin position="1"/>
        <end position="17"/>
    </location>
</feature>
<accession>E8MBP7</accession>
<evidence type="ECO:0000313" key="3">
    <source>
        <dbReference type="Proteomes" id="UP000006228"/>
    </source>
</evidence>
<protein>
    <submittedName>
        <fullName evidence="2">Uncharacterized protein</fullName>
    </submittedName>
</protein>
<dbReference type="EMBL" id="AEVT01000100">
    <property type="protein sequence ID" value="EGA68633.1"/>
    <property type="molecule type" value="Genomic_DNA"/>
</dbReference>
<dbReference type="OrthoDB" id="5874387at2"/>
<dbReference type="GeneID" id="95570971"/>
<comment type="caution">
    <text evidence="2">The sequence shown here is derived from an EMBL/GenBank/DDBJ whole genome shotgun (WGS) entry which is preliminary data.</text>
</comment>
<gene>
    <name evidence="2" type="ORF">VISI1226_21634</name>
</gene>
<proteinExistence type="predicted"/>
<evidence type="ECO:0000256" key="1">
    <source>
        <dbReference type="SAM" id="SignalP"/>
    </source>
</evidence>
<dbReference type="Proteomes" id="UP000006228">
    <property type="component" value="Unassembled WGS sequence"/>
</dbReference>
<feature type="chain" id="PRO_5003227971" evidence="1">
    <location>
        <begin position="18"/>
        <end position="117"/>
    </location>
</feature>
<reference evidence="2 3" key="1">
    <citation type="journal article" date="2012" name="Int. J. Syst. Evol. Microbiol.">
        <title>Vibrio caribbeanicus sp. nov., isolated from the marine sponge Scleritoderma cyanea.</title>
        <authorList>
            <person name="Hoffmann M."/>
            <person name="Monday S.R."/>
            <person name="Allard M.W."/>
            <person name="Strain E.A."/>
            <person name="Whittaker P."/>
            <person name="Naum M."/>
            <person name="McCarthy P.J."/>
            <person name="Lopez J.V."/>
            <person name="Fischer M."/>
            <person name="Brown E.W."/>
        </authorList>
    </citation>
    <scope>NUCLEOTIDE SEQUENCE [LARGE SCALE GENOMIC DNA]</scope>
    <source>
        <strain evidence="3">DSMZ 21326</strain>
    </source>
</reference>
<dbReference type="AlphaFoldDB" id="E8MBP7"/>
<sequence length="117" mass="13003">MKTVLALLTLFSTSLVAGEWTAPLEIKDVSVTANEGYFSGKAQLRVTFEQNPITSLCPAPKQNLVVYDPSGGPDSWMDTWLSMLLTAQAQGKRVRIYVHSCRRDQIPLMYGVKVIKN</sequence>
<name>E8MBP7_PHOS4</name>
<organism evidence="2 3">
    <name type="scientific">Vibrio sinaloensis DSM 21326</name>
    <dbReference type="NCBI Taxonomy" id="945550"/>
    <lineage>
        <taxon>Bacteria</taxon>
        <taxon>Pseudomonadati</taxon>
        <taxon>Pseudomonadota</taxon>
        <taxon>Gammaproteobacteria</taxon>
        <taxon>Vibrionales</taxon>
        <taxon>Vibrionaceae</taxon>
        <taxon>Vibrio</taxon>
        <taxon>Vibrio oreintalis group</taxon>
    </lineage>
</organism>
<dbReference type="RefSeq" id="WP_008080289.1">
    <property type="nucleotide sequence ID" value="NZ_AEVT01000100.1"/>
</dbReference>
<evidence type="ECO:0000313" key="2">
    <source>
        <dbReference type="EMBL" id="EGA68633.1"/>
    </source>
</evidence>